<sequence>MKIKSPLGPMTPGNWRLNTRKYYRYVGSSLPPVTENVTWHIFGKERSISKEQIEALKAPVKATCKKNSRPVQPLNGRQVELFDEFC</sequence>
<comment type="caution">
    <text evidence="1">The sequence shown here is derived from an EMBL/GenBank/DDBJ whole genome shotgun (WGS) entry which is preliminary data.</text>
</comment>
<proteinExistence type="predicted"/>
<gene>
    <name evidence="1" type="ORF">LOK49_LG05G00979</name>
</gene>
<dbReference type="Proteomes" id="UP001060215">
    <property type="component" value="Chromosome 4"/>
</dbReference>
<reference evidence="1 2" key="1">
    <citation type="journal article" date="2022" name="Plant J.">
        <title>Chromosome-level genome of Camellia lanceoleosa provides a valuable resource for understanding genome evolution and self-incompatibility.</title>
        <authorList>
            <person name="Gong W."/>
            <person name="Xiao S."/>
            <person name="Wang L."/>
            <person name="Liao Z."/>
            <person name="Chang Y."/>
            <person name="Mo W."/>
            <person name="Hu G."/>
            <person name="Li W."/>
            <person name="Zhao G."/>
            <person name="Zhu H."/>
            <person name="Hu X."/>
            <person name="Ji K."/>
            <person name="Xiang X."/>
            <person name="Song Q."/>
            <person name="Yuan D."/>
            <person name="Jin S."/>
            <person name="Zhang L."/>
        </authorList>
    </citation>
    <scope>NUCLEOTIDE SEQUENCE [LARGE SCALE GENOMIC DNA]</scope>
    <source>
        <strain evidence="1">SQ_2022a</strain>
    </source>
</reference>
<organism evidence="1 2">
    <name type="scientific">Camellia lanceoleosa</name>
    <dbReference type="NCBI Taxonomy" id="1840588"/>
    <lineage>
        <taxon>Eukaryota</taxon>
        <taxon>Viridiplantae</taxon>
        <taxon>Streptophyta</taxon>
        <taxon>Embryophyta</taxon>
        <taxon>Tracheophyta</taxon>
        <taxon>Spermatophyta</taxon>
        <taxon>Magnoliopsida</taxon>
        <taxon>eudicotyledons</taxon>
        <taxon>Gunneridae</taxon>
        <taxon>Pentapetalae</taxon>
        <taxon>asterids</taxon>
        <taxon>Ericales</taxon>
        <taxon>Theaceae</taxon>
        <taxon>Camellia</taxon>
    </lineage>
</organism>
<evidence type="ECO:0000313" key="1">
    <source>
        <dbReference type="EMBL" id="KAI8015962.1"/>
    </source>
</evidence>
<evidence type="ECO:0000313" key="2">
    <source>
        <dbReference type="Proteomes" id="UP001060215"/>
    </source>
</evidence>
<protein>
    <submittedName>
        <fullName evidence="1">Uncharacterized protein</fullName>
    </submittedName>
</protein>
<accession>A0ACC0HQR3</accession>
<keyword evidence="2" id="KW-1185">Reference proteome</keyword>
<dbReference type="EMBL" id="CM045761">
    <property type="protein sequence ID" value="KAI8015962.1"/>
    <property type="molecule type" value="Genomic_DNA"/>
</dbReference>
<name>A0ACC0HQR3_9ERIC</name>